<dbReference type="EMBL" id="CAUJNA010003838">
    <property type="protein sequence ID" value="CAJ1410772.1"/>
    <property type="molecule type" value="Genomic_DNA"/>
</dbReference>
<comment type="caution">
    <text evidence="1">The sequence shown here is derived from an EMBL/GenBank/DDBJ whole genome shotgun (WGS) entry which is preliminary data.</text>
</comment>
<organism evidence="1 2">
    <name type="scientific">Effrenium voratum</name>
    <dbReference type="NCBI Taxonomy" id="2562239"/>
    <lineage>
        <taxon>Eukaryota</taxon>
        <taxon>Sar</taxon>
        <taxon>Alveolata</taxon>
        <taxon>Dinophyceae</taxon>
        <taxon>Suessiales</taxon>
        <taxon>Symbiodiniaceae</taxon>
        <taxon>Effrenium</taxon>
    </lineage>
</organism>
<keyword evidence="2" id="KW-1185">Reference proteome</keyword>
<dbReference type="Proteomes" id="UP001178507">
    <property type="component" value="Unassembled WGS sequence"/>
</dbReference>
<accession>A0AA36JSB4</accession>
<dbReference type="AlphaFoldDB" id="A0AA36JSB4"/>
<evidence type="ECO:0000313" key="2">
    <source>
        <dbReference type="Proteomes" id="UP001178507"/>
    </source>
</evidence>
<gene>
    <name evidence="1" type="ORF">EVOR1521_LOCUS31534</name>
</gene>
<name>A0AA36JSB4_9DINO</name>
<reference evidence="1" key="1">
    <citation type="submission" date="2023-08" db="EMBL/GenBank/DDBJ databases">
        <authorList>
            <person name="Chen Y."/>
            <person name="Shah S."/>
            <person name="Dougan E. K."/>
            <person name="Thang M."/>
            <person name="Chan C."/>
        </authorList>
    </citation>
    <scope>NUCLEOTIDE SEQUENCE</scope>
</reference>
<evidence type="ECO:0000313" key="1">
    <source>
        <dbReference type="EMBL" id="CAJ1410772.1"/>
    </source>
</evidence>
<proteinExistence type="predicted"/>
<sequence>MVWGADKPFLTKLAIRRWQARFPFWPPPDASPVTPIEPWGKQFFAARQFDSFGQLHNVDVHGLRGMWFIIYPGNPRPE</sequence>
<protein>
    <submittedName>
        <fullName evidence="1">Uncharacterized protein</fullName>
    </submittedName>
</protein>